<feature type="domain" description="MoaB/Mog" evidence="3">
    <location>
        <begin position="5"/>
        <end position="149"/>
    </location>
</feature>
<sequence>MINLGILTISDKVWRGQREDKSGEAIRDSLSSLDGLVVKNEVVPDETDIIASKLAQWADEGSLDIILTTGGTGLGPRDVTPEATLSIVSRVAPGFAEAMRAETFKTTPFAILSRAVAGVRGKCLIINLPGSPKAVKECLGVILPVIPHAIEIIKGEVTEHA</sequence>
<dbReference type="InterPro" id="IPR051920">
    <property type="entry name" value="MPT_Adenylyltrnsfr/MoaC-Rel"/>
</dbReference>
<dbReference type="NCBIfam" id="TIGR00177">
    <property type="entry name" value="molyb_syn"/>
    <property type="match status" value="1"/>
</dbReference>
<evidence type="ECO:0000259" key="3">
    <source>
        <dbReference type="SMART" id="SM00852"/>
    </source>
</evidence>
<gene>
    <name evidence="4" type="ORF">S06H3_43370</name>
</gene>
<dbReference type="GO" id="GO:0006777">
    <property type="term" value="P:Mo-molybdopterin cofactor biosynthetic process"/>
    <property type="evidence" value="ECO:0007669"/>
    <property type="project" value="UniProtKB-KW"/>
</dbReference>
<dbReference type="SMART" id="SM00852">
    <property type="entry name" value="MoCF_biosynth"/>
    <property type="match status" value="1"/>
</dbReference>
<evidence type="ECO:0000256" key="2">
    <source>
        <dbReference type="ARBA" id="ARBA00023150"/>
    </source>
</evidence>
<dbReference type="CDD" id="cd00886">
    <property type="entry name" value="MogA_MoaB"/>
    <property type="match status" value="1"/>
</dbReference>
<dbReference type="Pfam" id="PF00994">
    <property type="entry name" value="MoCF_biosynth"/>
    <property type="match status" value="1"/>
</dbReference>
<evidence type="ECO:0000313" key="4">
    <source>
        <dbReference type="EMBL" id="GAI45527.1"/>
    </source>
</evidence>
<evidence type="ECO:0000256" key="1">
    <source>
        <dbReference type="ARBA" id="ARBA00005046"/>
    </source>
</evidence>
<dbReference type="PROSITE" id="PS01078">
    <property type="entry name" value="MOCF_BIOSYNTHESIS_1"/>
    <property type="match status" value="1"/>
</dbReference>
<dbReference type="InterPro" id="IPR008284">
    <property type="entry name" value="MoCF_biosynth_CS"/>
</dbReference>
<dbReference type="EMBL" id="BARV01026899">
    <property type="protein sequence ID" value="GAI45527.1"/>
    <property type="molecule type" value="Genomic_DNA"/>
</dbReference>
<dbReference type="PANTHER" id="PTHR43764">
    <property type="entry name" value="MOLYBDENUM COFACTOR BIOSYNTHESIS"/>
    <property type="match status" value="1"/>
</dbReference>
<comment type="caution">
    <text evidence="4">The sequence shown here is derived from an EMBL/GenBank/DDBJ whole genome shotgun (WGS) entry which is preliminary data.</text>
</comment>
<reference evidence="4" key="1">
    <citation type="journal article" date="2014" name="Front. Microbiol.">
        <title>High frequency of phylogenetically diverse reductive dehalogenase-homologous genes in deep subseafloor sedimentary metagenomes.</title>
        <authorList>
            <person name="Kawai M."/>
            <person name="Futagami T."/>
            <person name="Toyoda A."/>
            <person name="Takaki Y."/>
            <person name="Nishi S."/>
            <person name="Hori S."/>
            <person name="Arai W."/>
            <person name="Tsubouchi T."/>
            <person name="Morono Y."/>
            <person name="Uchiyama I."/>
            <person name="Ito T."/>
            <person name="Fujiyama A."/>
            <person name="Inagaki F."/>
            <person name="Takami H."/>
        </authorList>
    </citation>
    <scope>NUCLEOTIDE SEQUENCE</scope>
    <source>
        <strain evidence="4">Expedition CK06-06</strain>
    </source>
</reference>
<name>X1NNF1_9ZZZZ</name>
<accession>X1NNF1</accession>
<feature type="non-terminal residue" evidence="4">
    <location>
        <position position="161"/>
    </location>
</feature>
<keyword evidence="2" id="KW-0501">Molybdenum cofactor biosynthesis</keyword>
<organism evidence="4">
    <name type="scientific">marine sediment metagenome</name>
    <dbReference type="NCBI Taxonomy" id="412755"/>
    <lineage>
        <taxon>unclassified sequences</taxon>
        <taxon>metagenomes</taxon>
        <taxon>ecological metagenomes</taxon>
    </lineage>
</organism>
<dbReference type="InterPro" id="IPR036425">
    <property type="entry name" value="MoaB/Mog-like_dom_sf"/>
</dbReference>
<dbReference type="SUPFAM" id="SSF53218">
    <property type="entry name" value="Molybdenum cofactor biosynthesis proteins"/>
    <property type="match status" value="1"/>
</dbReference>
<dbReference type="InterPro" id="IPR001453">
    <property type="entry name" value="MoaB/Mog_dom"/>
</dbReference>
<dbReference type="AlphaFoldDB" id="X1NNF1"/>
<proteinExistence type="predicted"/>
<dbReference type="PANTHER" id="PTHR43764:SF1">
    <property type="entry name" value="MOLYBDOPTERIN MOLYBDOTRANSFERASE"/>
    <property type="match status" value="1"/>
</dbReference>
<dbReference type="Gene3D" id="3.40.980.10">
    <property type="entry name" value="MoaB/Mog-like domain"/>
    <property type="match status" value="1"/>
</dbReference>
<protein>
    <recommendedName>
        <fullName evidence="3">MoaB/Mog domain-containing protein</fullName>
    </recommendedName>
</protein>
<comment type="pathway">
    <text evidence="1">Cofactor biosynthesis; molybdopterin biosynthesis.</text>
</comment>